<dbReference type="EMBL" id="CACRXK020002048">
    <property type="protein sequence ID" value="CAB3992422.1"/>
    <property type="molecule type" value="Genomic_DNA"/>
</dbReference>
<dbReference type="AlphaFoldDB" id="A0A7D9HWC0"/>
<name>A0A7D9HWC0_PARCT</name>
<evidence type="ECO:0000313" key="2">
    <source>
        <dbReference type="Proteomes" id="UP001152795"/>
    </source>
</evidence>
<evidence type="ECO:0000313" key="1">
    <source>
        <dbReference type="EMBL" id="CAB3992422.1"/>
    </source>
</evidence>
<gene>
    <name evidence="1" type="ORF">PACLA_8A002048</name>
</gene>
<proteinExistence type="predicted"/>
<organism evidence="1 2">
    <name type="scientific">Paramuricea clavata</name>
    <name type="common">Red gorgonian</name>
    <name type="synonym">Violescent sea-whip</name>
    <dbReference type="NCBI Taxonomy" id="317549"/>
    <lineage>
        <taxon>Eukaryota</taxon>
        <taxon>Metazoa</taxon>
        <taxon>Cnidaria</taxon>
        <taxon>Anthozoa</taxon>
        <taxon>Octocorallia</taxon>
        <taxon>Malacalcyonacea</taxon>
        <taxon>Plexauridae</taxon>
        <taxon>Paramuricea</taxon>
    </lineage>
</organism>
<sequence>MAEMGFALKVSVMFVILVAVFGVDGRFVKSPDKRGEYENEKRILLCHEYNFGFCAPFAHICGRVPGYFACGASCSPRPGLVCCCGKGY</sequence>
<dbReference type="Proteomes" id="UP001152795">
    <property type="component" value="Unassembled WGS sequence"/>
</dbReference>
<protein>
    <submittedName>
        <fullName evidence="1">Uncharacterized protein</fullName>
    </submittedName>
</protein>
<comment type="caution">
    <text evidence="1">The sequence shown here is derived from an EMBL/GenBank/DDBJ whole genome shotgun (WGS) entry which is preliminary data.</text>
</comment>
<accession>A0A7D9HWC0</accession>
<reference evidence="1" key="1">
    <citation type="submission" date="2020-04" db="EMBL/GenBank/DDBJ databases">
        <authorList>
            <person name="Alioto T."/>
            <person name="Alioto T."/>
            <person name="Gomez Garrido J."/>
        </authorList>
    </citation>
    <scope>NUCLEOTIDE SEQUENCE</scope>
    <source>
        <strain evidence="1">A484AB</strain>
    </source>
</reference>
<keyword evidence="2" id="KW-1185">Reference proteome</keyword>